<protein>
    <submittedName>
        <fullName evidence="5">Cyclic AMP receptor protein</fullName>
    </submittedName>
</protein>
<dbReference type="Pfam" id="PF13545">
    <property type="entry name" value="HTH_Crp_2"/>
    <property type="match status" value="1"/>
</dbReference>
<dbReference type="SUPFAM" id="SSF46785">
    <property type="entry name" value="Winged helix' DNA-binding domain"/>
    <property type="match status" value="1"/>
</dbReference>
<reference evidence="5" key="1">
    <citation type="submission" date="2021-12" db="EMBL/GenBank/DDBJ databases">
        <authorList>
            <person name="Rodrigo-Torres L."/>
            <person name="Arahal R. D."/>
            <person name="Lucena T."/>
        </authorList>
    </citation>
    <scope>NUCLEOTIDE SEQUENCE</scope>
    <source>
        <strain evidence="5">CECT 8858</strain>
    </source>
</reference>
<evidence type="ECO:0000259" key="4">
    <source>
        <dbReference type="Pfam" id="PF13545"/>
    </source>
</evidence>
<dbReference type="Proteomes" id="UP000837932">
    <property type="component" value="Unassembled WGS sequence"/>
</dbReference>
<evidence type="ECO:0000313" key="6">
    <source>
        <dbReference type="Proteomes" id="UP000837932"/>
    </source>
</evidence>
<evidence type="ECO:0000256" key="1">
    <source>
        <dbReference type="ARBA" id="ARBA00023015"/>
    </source>
</evidence>
<dbReference type="Gene3D" id="2.60.120.10">
    <property type="entry name" value="Jelly Rolls"/>
    <property type="match status" value="1"/>
</dbReference>
<proteinExistence type="predicted"/>
<dbReference type="PRINTS" id="PR00034">
    <property type="entry name" value="HTHCRP"/>
</dbReference>
<gene>
    <name evidence="5" type="ORF">EMA8858_00954</name>
</gene>
<dbReference type="EMBL" id="CAKLPY010000001">
    <property type="protein sequence ID" value="CAH0994842.1"/>
    <property type="molecule type" value="Genomic_DNA"/>
</dbReference>
<comment type="caution">
    <text evidence="5">The sequence shown here is derived from an EMBL/GenBank/DDBJ whole genome shotgun (WGS) entry which is preliminary data.</text>
</comment>
<dbReference type="InterPro" id="IPR050397">
    <property type="entry name" value="Env_Response_Regulators"/>
</dbReference>
<dbReference type="RefSeq" id="WP_238804976.1">
    <property type="nucleotide sequence ID" value="NZ_CAKLPY010000001.1"/>
</dbReference>
<sequence>MILPPQFNIFPQELNDEILQNGIFKTIPKGVEIVHEGQFIQAIPIVLNGLLKVITRHDDREFLLYYIQPNESCIMSFYSILNEEGSKIIAQTETETELLLLPSQLIRFWLKRFPEFSIFFHQLNNLRYIDLLQTINEVLFENLDKRILRFLQEKAQQSNDPFIKIRHREITDAMGTTREVVSRVTKKLEHEKLIEQFPDGIEVRL</sequence>
<dbReference type="SUPFAM" id="SSF51206">
    <property type="entry name" value="cAMP-binding domain-like"/>
    <property type="match status" value="1"/>
</dbReference>
<evidence type="ECO:0000313" key="5">
    <source>
        <dbReference type="EMBL" id="CAH0994842.1"/>
    </source>
</evidence>
<dbReference type="PANTHER" id="PTHR24567:SF26">
    <property type="entry name" value="REGULATORY PROTEIN YEIL"/>
    <property type="match status" value="1"/>
</dbReference>
<keyword evidence="2" id="KW-0238">DNA-binding</keyword>
<dbReference type="PANTHER" id="PTHR24567">
    <property type="entry name" value="CRP FAMILY TRANSCRIPTIONAL REGULATORY PROTEIN"/>
    <property type="match status" value="1"/>
</dbReference>
<feature type="domain" description="HTH crp-type" evidence="4">
    <location>
        <begin position="146"/>
        <end position="203"/>
    </location>
</feature>
<dbReference type="InterPro" id="IPR018490">
    <property type="entry name" value="cNMP-bd_dom_sf"/>
</dbReference>
<evidence type="ECO:0000256" key="2">
    <source>
        <dbReference type="ARBA" id="ARBA00023125"/>
    </source>
</evidence>
<dbReference type="InterPro" id="IPR014710">
    <property type="entry name" value="RmlC-like_jellyroll"/>
</dbReference>
<name>A0ABN8EPI0_9BACT</name>
<dbReference type="InterPro" id="IPR036390">
    <property type="entry name" value="WH_DNA-bd_sf"/>
</dbReference>
<keyword evidence="5" id="KW-0675">Receptor</keyword>
<evidence type="ECO:0000256" key="3">
    <source>
        <dbReference type="ARBA" id="ARBA00023163"/>
    </source>
</evidence>
<dbReference type="Gene3D" id="1.10.10.10">
    <property type="entry name" value="Winged helix-like DNA-binding domain superfamily/Winged helix DNA-binding domain"/>
    <property type="match status" value="1"/>
</dbReference>
<accession>A0ABN8EPI0</accession>
<keyword evidence="3" id="KW-0804">Transcription</keyword>
<dbReference type="InterPro" id="IPR012318">
    <property type="entry name" value="HTH_CRP"/>
</dbReference>
<dbReference type="InterPro" id="IPR036388">
    <property type="entry name" value="WH-like_DNA-bd_sf"/>
</dbReference>
<keyword evidence="6" id="KW-1185">Reference proteome</keyword>
<organism evidence="5 6">
    <name type="scientific">Emticicia aquatica</name>
    <dbReference type="NCBI Taxonomy" id="1681835"/>
    <lineage>
        <taxon>Bacteria</taxon>
        <taxon>Pseudomonadati</taxon>
        <taxon>Bacteroidota</taxon>
        <taxon>Cytophagia</taxon>
        <taxon>Cytophagales</taxon>
        <taxon>Leadbetterellaceae</taxon>
        <taxon>Emticicia</taxon>
    </lineage>
</organism>
<keyword evidence="1" id="KW-0805">Transcription regulation</keyword>